<dbReference type="InterPro" id="IPR004364">
    <property type="entry name" value="Aa-tRNA-synt_II"/>
</dbReference>
<keyword evidence="2 7" id="KW-0479">Metal-binding</keyword>
<dbReference type="Gene3D" id="3.30.930.10">
    <property type="entry name" value="Bira Bifunctional Protein, Domain 2"/>
    <property type="match status" value="1"/>
</dbReference>
<keyword evidence="3 7" id="KW-0547">Nucleotide-binding</keyword>
<keyword evidence="7" id="KW-0963">Cytoplasm</keyword>
<feature type="binding site" evidence="7">
    <location>
        <position position="398"/>
    </location>
    <ligand>
        <name>Mg(2+)</name>
        <dbReference type="ChEBI" id="CHEBI:18420"/>
        <label>1</label>
    </ligand>
</feature>
<dbReference type="InterPro" id="IPR012340">
    <property type="entry name" value="NA-bd_OB-fold"/>
</dbReference>
<keyword evidence="5 7" id="KW-0030">Aminoacyl-tRNA synthetase</keyword>
<dbReference type="PANTHER" id="PTHR42918:SF15">
    <property type="entry name" value="LYSINE--TRNA LIGASE, CHLOROPLASTIC_MITOCHONDRIAL"/>
    <property type="match status" value="1"/>
</dbReference>
<keyword evidence="1 7" id="KW-0436">Ligase</keyword>
<feature type="binding site" evidence="7">
    <location>
        <position position="405"/>
    </location>
    <ligand>
        <name>Mg(2+)</name>
        <dbReference type="ChEBI" id="CHEBI:18420"/>
        <label>2</label>
    </ligand>
</feature>
<dbReference type="InterPro" id="IPR002313">
    <property type="entry name" value="Lys-tRNA-ligase_II"/>
</dbReference>
<evidence type="ECO:0000313" key="10">
    <source>
        <dbReference type="EMBL" id="PSR24658.1"/>
    </source>
</evidence>
<dbReference type="GO" id="GO:0004824">
    <property type="term" value="F:lysine-tRNA ligase activity"/>
    <property type="evidence" value="ECO:0007669"/>
    <property type="project" value="UniProtKB-UniRule"/>
</dbReference>
<dbReference type="InterPro" id="IPR006195">
    <property type="entry name" value="aa-tRNA-synth_II"/>
</dbReference>
<evidence type="ECO:0000256" key="2">
    <source>
        <dbReference type="ARBA" id="ARBA00022723"/>
    </source>
</evidence>
<sequence length="495" mass="56935">MSEDSFDPRAVRLSKLEALRARGVNPYEPTNFKATVLSGEVHDHFAEWDGKLVRMAGRVMAIRTHGRAMFLDLVDQQGKIQCHLREDVVGEAAFELTEFMDLGDILGVEGTVFKTRRGEITVEVRHYQFLSKSLQDLPDKRHGLTNVDLRYRQRYVDLLVNPEVREVFSIRTRTLTFIRRFLAERDFVEMETPVLLPIAGGTEARPFVTHHNALDMTLYLRIALELHLKRLIVGGFDRVYEIGRVFRNEGISTRHNPEFTMLELYQAYTDYQGMMELVESLLSYLVHQIKGSLQFEYQGQRLDFTPPFDRVDMVERLFEKTGVRWESIVSTQDAHRLARDLGVAVDSRFDRTQVMDKITGQVVEPDLVQPTFLWHHPVDISPLAKRDPKALNLAERFELFVAGHELANAFSELNDPLDQRERFLRQQEQRRQGNEEVPPLDEDFLNALEHGMPPTGGLGVGIDRLVMLLTNSSSIRDVILFPTMRPLTPGSTFES</sequence>
<dbReference type="GO" id="GO:0000287">
    <property type="term" value="F:magnesium ion binding"/>
    <property type="evidence" value="ECO:0007669"/>
    <property type="project" value="UniProtKB-UniRule"/>
</dbReference>
<dbReference type="Pfam" id="PF01336">
    <property type="entry name" value="tRNA_anti-codon"/>
    <property type="match status" value="1"/>
</dbReference>
<protein>
    <recommendedName>
        <fullName evidence="7">Lysine--tRNA ligase</fullName>
        <ecNumber evidence="7">6.1.1.6</ecNumber>
    </recommendedName>
    <alternativeName>
        <fullName evidence="7">Lysyl-tRNA synthetase</fullName>
        <shortName evidence="7">LysRS</shortName>
    </alternativeName>
</protein>
<comment type="subunit">
    <text evidence="7">Homodimer.</text>
</comment>
<gene>
    <name evidence="7 10" type="primary">lysS</name>
    <name evidence="10" type="ORF">C7B43_18515</name>
</gene>
<dbReference type="CDD" id="cd04322">
    <property type="entry name" value="LysRS_N"/>
    <property type="match status" value="1"/>
</dbReference>
<keyword evidence="7" id="KW-0648">Protein biosynthesis</keyword>
<dbReference type="SUPFAM" id="SSF50249">
    <property type="entry name" value="Nucleic acid-binding proteins"/>
    <property type="match status" value="1"/>
</dbReference>
<dbReference type="AlphaFoldDB" id="A0A2T2WQZ3"/>
<feature type="binding site" evidence="7">
    <location>
        <position position="405"/>
    </location>
    <ligand>
        <name>Mg(2+)</name>
        <dbReference type="ChEBI" id="CHEBI:18420"/>
        <label>1</label>
    </ligand>
</feature>
<dbReference type="NCBIfam" id="NF001756">
    <property type="entry name" value="PRK00484.1"/>
    <property type="match status" value="1"/>
</dbReference>
<dbReference type="GO" id="GO:0005829">
    <property type="term" value="C:cytosol"/>
    <property type="evidence" value="ECO:0007669"/>
    <property type="project" value="TreeGrafter"/>
</dbReference>
<keyword evidence="4 7" id="KW-0067">ATP-binding</keyword>
<dbReference type="EMBL" id="PXYT01000071">
    <property type="protein sequence ID" value="PSR24658.1"/>
    <property type="molecule type" value="Genomic_DNA"/>
</dbReference>
<evidence type="ECO:0000256" key="8">
    <source>
        <dbReference type="RuleBase" id="RU000336"/>
    </source>
</evidence>
<dbReference type="Pfam" id="PF00152">
    <property type="entry name" value="tRNA-synt_2"/>
    <property type="match status" value="1"/>
</dbReference>
<evidence type="ECO:0000313" key="11">
    <source>
        <dbReference type="Proteomes" id="UP000242699"/>
    </source>
</evidence>
<dbReference type="GO" id="GO:0006430">
    <property type="term" value="P:lysyl-tRNA aminoacylation"/>
    <property type="evidence" value="ECO:0007669"/>
    <property type="project" value="UniProtKB-UniRule"/>
</dbReference>
<evidence type="ECO:0000259" key="9">
    <source>
        <dbReference type="PROSITE" id="PS50862"/>
    </source>
</evidence>
<dbReference type="PRINTS" id="PR00982">
    <property type="entry name" value="TRNASYNTHLYS"/>
</dbReference>
<keyword evidence="7 8" id="KW-0460">Magnesium</keyword>
<organism evidence="10 11">
    <name type="scientific">Sulfobacillus benefaciens</name>
    <dbReference type="NCBI Taxonomy" id="453960"/>
    <lineage>
        <taxon>Bacteria</taxon>
        <taxon>Bacillati</taxon>
        <taxon>Bacillota</taxon>
        <taxon>Clostridia</taxon>
        <taxon>Eubacteriales</taxon>
        <taxon>Clostridiales Family XVII. Incertae Sedis</taxon>
        <taxon>Sulfobacillus</taxon>
    </lineage>
</organism>
<dbReference type="InterPro" id="IPR018149">
    <property type="entry name" value="Lys-tRNA-synth_II_C"/>
</dbReference>
<accession>A0A2T2WQZ3</accession>
<dbReference type="EC" id="6.1.1.6" evidence="7"/>
<evidence type="ECO:0000256" key="7">
    <source>
        <dbReference type="HAMAP-Rule" id="MF_00252"/>
    </source>
</evidence>
<dbReference type="InterPro" id="IPR004365">
    <property type="entry name" value="NA-bd_OB_tRNA"/>
</dbReference>
<dbReference type="CDD" id="cd00775">
    <property type="entry name" value="LysRS_core"/>
    <property type="match status" value="1"/>
</dbReference>
<proteinExistence type="inferred from homology"/>
<dbReference type="GO" id="GO:0000049">
    <property type="term" value="F:tRNA binding"/>
    <property type="evidence" value="ECO:0007669"/>
    <property type="project" value="TreeGrafter"/>
</dbReference>
<dbReference type="GO" id="GO:0140096">
    <property type="term" value="F:catalytic activity, acting on a protein"/>
    <property type="evidence" value="ECO:0007669"/>
    <property type="project" value="UniProtKB-ARBA"/>
</dbReference>
<comment type="caution">
    <text evidence="10">The sequence shown here is derived from an EMBL/GenBank/DDBJ whole genome shotgun (WGS) entry which is preliminary data.</text>
</comment>
<dbReference type="PROSITE" id="PS50862">
    <property type="entry name" value="AA_TRNA_LIGASE_II"/>
    <property type="match status" value="1"/>
</dbReference>
<dbReference type="Gene3D" id="2.40.50.140">
    <property type="entry name" value="Nucleic acid-binding proteins"/>
    <property type="match status" value="1"/>
</dbReference>
<dbReference type="GO" id="GO:0016740">
    <property type="term" value="F:transferase activity"/>
    <property type="evidence" value="ECO:0007669"/>
    <property type="project" value="UniProtKB-ARBA"/>
</dbReference>
<comment type="cofactor">
    <cofactor evidence="7 8">
        <name>Mg(2+)</name>
        <dbReference type="ChEBI" id="CHEBI:18420"/>
    </cofactor>
    <text evidence="7 8">Binds 3 Mg(2+) ions per subunit.</text>
</comment>
<evidence type="ECO:0000256" key="3">
    <source>
        <dbReference type="ARBA" id="ARBA00022741"/>
    </source>
</evidence>
<dbReference type="SUPFAM" id="SSF55681">
    <property type="entry name" value="Class II aaRS and biotin synthetases"/>
    <property type="match status" value="1"/>
</dbReference>
<evidence type="ECO:0000256" key="1">
    <source>
        <dbReference type="ARBA" id="ARBA00022598"/>
    </source>
</evidence>
<dbReference type="HAMAP" id="MF_00252">
    <property type="entry name" value="Lys_tRNA_synth_class2"/>
    <property type="match status" value="1"/>
</dbReference>
<dbReference type="NCBIfam" id="TIGR00499">
    <property type="entry name" value="lysS_bact"/>
    <property type="match status" value="1"/>
</dbReference>
<comment type="similarity">
    <text evidence="7">Belongs to the class-II aminoacyl-tRNA synthetase family.</text>
</comment>
<comment type="catalytic activity">
    <reaction evidence="6 7 8">
        <text>tRNA(Lys) + L-lysine + ATP = L-lysyl-tRNA(Lys) + AMP + diphosphate</text>
        <dbReference type="Rhea" id="RHEA:20792"/>
        <dbReference type="Rhea" id="RHEA-COMP:9696"/>
        <dbReference type="Rhea" id="RHEA-COMP:9697"/>
        <dbReference type="ChEBI" id="CHEBI:30616"/>
        <dbReference type="ChEBI" id="CHEBI:32551"/>
        <dbReference type="ChEBI" id="CHEBI:33019"/>
        <dbReference type="ChEBI" id="CHEBI:78442"/>
        <dbReference type="ChEBI" id="CHEBI:78529"/>
        <dbReference type="ChEBI" id="CHEBI:456215"/>
        <dbReference type="EC" id="6.1.1.6"/>
    </reaction>
</comment>
<dbReference type="Proteomes" id="UP000242699">
    <property type="component" value="Unassembled WGS sequence"/>
</dbReference>
<dbReference type="GO" id="GO:0005524">
    <property type="term" value="F:ATP binding"/>
    <property type="evidence" value="ECO:0007669"/>
    <property type="project" value="UniProtKB-UniRule"/>
</dbReference>
<reference evidence="10 11" key="1">
    <citation type="journal article" date="2014" name="BMC Genomics">
        <title>Comparison of environmental and isolate Sulfobacillus genomes reveals diverse carbon, sulfur, nitrogen, and hydrogen metabolisms.</title>
        <authorList>
            <person name="Justice N.B."/>
            <person name="Norman A."/>
            <person name="Brown C.T."/>
            <person name="Singh A."/>
            <person name="Thomas B.C."/>
            <person name="Banfield J.F."/>
        </authorList>
    </citation>
    <scope>NUCLEOTIDE SEQUENCE [LARGE SCALE GENOMIC DNA]</scope>
    <source>
        <strain evidence="10">AMDSBA1</strain>
    </source>
</reference>
<name>A0A2T2WQZ3_9FIRM</name>
<dbReference type="InterPro" id="IPR045864">
    <property type="entry name" value="aa-tRNA-synth_II/BPL/LPL"/>
</dbReference>
<evidence type="ECO:0000256" key="4">
    <source>
        <dbReference type="ARBA" id="ARBA00022840"/>
    </source>
</evidence>
<evidence type="ECO:0000256" key="5">
    <source>
        <dbReference type="ARBA" id="ARBA00023146"/>
    </source>
</evidence>
<comment type="subcellular location">
    <subcellularLocation>
        <location evidence="7">Cytoplasm</location>
    </subcellularLocation>
</comment>
<evidence type="ECO:0000256" key="6">
    <source>
        <dbReference type="ARBA" id="ARBA00048573"/>
    </source>
</evidence>
<dbReference type="InterPro" id="IPR044136">
    <property type="entry name" value="Lys-tRNA-ligase_II_N"/>
</dbReference>
<dbReference type="PANTHER" id="PTHR42918">
    <property type="entry name" value="LYSYL-TRNA SYNTHETASE"/>
    <property type="match status" value="1"/>
</dbReference>
<feature type="domain" description="Aminoacyl-transfer RNA synthetases class-II family profile" evidence="9">
    <location>
        <begin position="168"/>
        <end position="486"/>
    </location>
</feature>